<evidence type="ECO:0000313" key="3">
    <source>
        <dbReference type="Proteomes" id="UP000004995"/>
    </source>
</evidence>
<feature type="region of interest" description="Disordered" evidence="1">
    <location>
        <begin position="34"/>
        <end position="91"/>
    </location>
</feature>
<dbReference type="EMBL" id="AGNK02004270">
    <property type="status" value="NOT_ANNOTATED_CDS"/>
    <property type="molecule type" value="Genomic_DNA"/>
</dbReference>
<accession>K3YAX4</accession>
<protein>
    <submittedName>
        <fullName evidence="2">Uncharacterized protein</fullName>
    </submittedName>
</protein>
<proteinExistence type="predicted"/>
<dbReference type="Gramene" id="KQK96834">
    <property type="protein sequence ID" value="KQK96834"/>
    <property type="gene ID" value="SETIT_011366mg"/>
</dbReference>
<dbReference type="Proteomes" id="UP000004995">
    <property type="component" value="Unassembled WGS sequence"/>
</dbReference>
<name>K3YAX4_SETIT</name>
<dbReference type="AlphaFoldDB" id="K3YAX4"/>
<feature type="compositionally biased region" description="Low complexity" evidence="1">
    <location>
        <begin position="61"/>
        <end position="73"/>
    </location>
</feature>
<sequence length="119" mass="12159">MALQPRLYGCPGAGHDRMQAGRLGFSAPGLMTPARTRRCSSRSTVSSGATPSSSLVDISRRSAAASPTPTPAANVALIPPATTGLARASRTPTSTSKDAYALLLSMLARVANWGCVGLC</sequence>
<dbReference type="EnsemblPlants" id="KQK96834">
    <property type="protein sequence ID" value="KQK96834"/>
    <property type="gene ID" value="SETIT_011366mg"/>
</dbReference>
<reference evidence="3" key="1">
    <citation type="journal article" date="2012" name="Nat. Biotechnol.">
        <title>Reference genome sequence of the model plant Setaria.</title>
        <authorList>
            <person name="Bennetzen J.L."/>
            <person name="Schmutz J."/>
            <person name="Wang H."/>
            <person name="Percifield R."/>
            <person name="Hawkins J."/>
            <person name="Pontaroli A.C."/>
            <person name="Estep M."/>
            <person name="Feng L."/>
            <person name="Vaughn J.N."/>
            <person name="Grimwood J."/>
            <person name="Jenkins J."/>
            <person name="Barry K."/>
            <person name="Lindquist E."/>
            <person name="Hellsten U."/>
            <person name="Deshpande S."/>
            <person name="Wang X."/>
            <person name="Wu X."/>
            <person name="Mitros T."/>
            <person name="Triplett J."/>
            <person name="Yang X."/>
            <person name="Ye C.Y."/>
            <person name="Mauro-Herrera M."/>
            <person name="Wang L."/>
            <person name="Li P."/>
            <person name="Sharma M."/>
            <person name="Sharma R."/>
            <person name="Ronald P.C."/>
            <person name="Panaud O."/>
            <person name="Kellogg E.A."/>
            <person name="Brutnell T.P."/>
            <person name="Doust A.N."/>
            <person name="Tuskan G.A."/>
            <person name="Rokhsar D."/>
            <person name="Devos K.M."/>
        </authorList>
    </citation>
    <scope>NUCLEOTIDE SEQUENCE [LARGE SCALE GENOMIC DNA]</scope>
    <source>
        <strain evidence="3">cv. Yugu1</strain>
    </source>
</reference>
<feature type="compositionally biased region" description="Low complexity" evidence="1">
    <location>
        <begin position="41"/>
        <end position="54"/>
    </location>
</feature>
<evidence type="ECO:0000313" key="2">
    <source>
        <dbReference type="EnsemblPlants" id="KQK96834"/>
    </source>
</evidence>
<evidence type="ECO:0000256" key="1">
    <source>
        <dbReference type="SAM" id="MobiDB-lite"/>
    </source>
</evidence>
<dbReference type="HOGENOM" id="CLU_2065579_0_0_1"/>
<reference evidence="2" key="2">
    <citation type="submission" date="2018-08" db="UniProtKB">
        <authorList>
            <consortium name="EnsemblPlants"/>
        </authorList>
    </citation>
    <scope>IDENTIFICATION</scope>
    <source>
        <strain evidence="2">Yugu1</strain>
    </source>
</reference>
<dbReference type="InParanoid" id="K3YAX4"/>
<organism evidence="2 3">
    <name type="scientific">Setaria italica</name>
    <name type="common">Foxtail millet</name>
    <name type="synonym">Panicum italicum</name>
    <dbReference type="NCBI Taxonomy" id="4555"/>
    <lineage>
        <taxon>Eukaryota</taxon>
        <taxon>Viridiplantae</taxon>
        <taxon>Streptophyta</taxon>
        <taxon>Embryophyta</taxon>
        <taxon>Tracheophyta</taxon>
        <taxon>Spermatophyta</taxon>
        <taxon>Magnoliopsida</taxon>
        <taxon>Liliopsida</taxon>
        <taxon>Poales</taxon>
        <taxon>Poaceae</taxon>
        <taxon>PACMAD clade</taxon>
        <taxon>Panicoideae</taxon>
        <taxon>Panicodae</taxon>
        <taxon>Paniceae</taxon>
        <taxon>Cenchrinae</taxon>
        <taxon>Setaria</taxon>
    </lineage>
</organism>
<keyword evidence="3" id="KW-1185">Reference proteome</keyword>